<gene>
    <name evidence="3" type="ORF">H6A12_11230</name>
</gene>
<keyword evidence="1" id="KW-1133">Transmembrane helix</keyword>
<dbReference type="InterPro" id="IPR011528">
    <property type="entry name" value="NERD"/>
</dbReference>
<dbReference type="RefSeq" id="WP_204447914.1">
    <property type="nucleotide sequence ID" value="NZ_JACJKY010000024.1"/>
</dbReference>
<dbReference type="PROSITE" id="PS50965">
    <property type="entry name" value="NERD"/>
    <property type="match status" value="1"/>
</dbReference>
<sequence>MEKYIPYIIAGGIVLLLVLILIAVRAVREAHRRKLGIDGEKKVAAKLKRFASIRSFKVINDLYLPLYDKTTQVDHVLIGFFGLLVIETKNIGGEVYGEPRKKDWLHIMGKSRYKLYNPLMQNQTHVDCIRHLLGKENIYNVPIESLVVFTNRKVELFIPKKLPIISFNRLNKFLHQERFSKDNNIDVDKIYHALLKYQITDKKVISQHVKNVKEMAKHNK</sequence>
<dbReference type="Pfam" id="PF08378">
    <property type="entry name" value="NERD"/>
    <property type="match status" value="1"/>
</dbReference>
<keyword evidence="1" id="KW-0812">Transmembrane</keyword>
<name>A0A938X7N8_9FIRM</name>
<dbReference type="AlphaFoldDB" id="A0A938X7N8"/>
<evidence type="ECO:0000256" key="1">
    <source>
        <dbReference type="SAM" id="Phobius"/>
    </source>
</evidence>
<dbReference type="Proteomes" id="UP000774750">
    <property type="component" value="Unassembled WGS sequence"/>
</dbReference>
<reference evidence="3" key="1">
    <citation type="submission" date="2020-08" db="EMBL/GenBank/DDBJ databases">
        <authorList>
            <person name="Cejkova D."/>
            <person name="Kubasova T."/>
            <person name="Jahodarova E."/>
            <person name="Rychlik I."/>
        </authorList>
    </citation>
    <scope>NUCLEOTIDE SEQUENCE</scope>
    <source>
        <strain evidence="3">An559</strain>
    </source>
</reference>
<evidence type="ECO:0000313" key="4">
    <source>
        <dbReference type="Proteomes" id="UP000774750"/>
    </source>
</evidence>
<feature type="transmembrane region" description="Helical" evidence="1">
    <location>
        <begin position="6"/>
        <end position="27"/>
    </location>
</feature>
<evidence type="ECO:0000313" key="3">
    <source>
        <dbReference type="EMBL" id="MBM6921721.1"/>
    </source>
</evidence>
<accession>A0A938X7N8</accession>
<evidence type="ECO:0000259" key="2">
    <source>
        <dbReference type="PROSITE" id="PS50965"/>
    </source>
</evidence>
<organism evidence="3 4">
    <name type="scientific">Merdimmobilis hominis</name>
    <dbReference type="NCBI Taxonomy" id="2897707"/>
    <lineage>
        <taxon>Bacteria</taxon>
        <taxon>Bacillati</taxon>
        <taxon>Bacillota</taxon>
        <taxon>Clostridia</taxon>
        <taxon>Eubacteriales</taxon>
        <taxon>Oscillospiraceae</taxon>
        <taxon>Merdimmobilis</taxon>
    </lineage>
</organism>
<keyword evidence="1" id="KW-0472">Membrane</keyword>
<feature type="domain" description="NERD" evidence="2">
    <location>
        <begin position="35"/>
        <end position="152"/>
    </location>
</feature>
<protein>
    <submittedName>
        <fullName evidence="3">NERD domain-containing protein</fullName>
    </submittedName>
</protein>
<reference evidence="3" key="2">
    <citation type="journal article" date="2021" name="Sci. Rep.">
        <title>The distribution of antibiotic resistance genes in chicken gut microbiota commensals.</title>
        <authorList>
            <person name="Juricova H."/>
            <person name="Matiasovicova J."/>
            <person name="Kubasova T."/>
            <person name="Cejkova D."/>
            <person name="Rychlik I."/>
        </authorList>
    </citation>
    <scope>NUCLEOTIDE SEQUENCE</scope>
    <source>
        <strain evidence="3">An559</strain>
    </source>
</reference>
<dbReference type="EMBL" id="JACJKY010000024">
    <property type="protein sequence ID" value="MBM6921721.1"/>
    <property type="molecule type" value="Genomic_DNA"/>
</dbReference>
<comment type="caution">
    <text evidence="3">The sequence shown here is derived from an EMBL/GenBank/DDBJ whole genome shotgun (WGS) entry which is preliminary data.</text>
</comment>
<proteinExistence type="predicted"/>
<keyword evidence="4" id="KW-1185">Reference proteome</keyword>